<evidence type="ECO:0000313" key="3">
    <source>
        <dbReference type="EMBL" id="MPN44010.1"/>
    </source>
</evidence>
<name>A0A645HYN1_9ZZZZ</name>
<reference evidence="3" key="1">
    <citation type="submission" date="2019-08" db="EMBL/GenBank/DDBJ databases">
        <authorList>
            <person name="Kucharzyk K."/>
            <person name="Murdoch R.W."/>
            <person name="Higgins S."/>
            <person name="Loffler F."/>
        </authorList>
    </citation>
    <scope>NUCLEOTIDE SEQUENCE</scope>
</reference>
<dbReference type="AlphaFoldDB" id="A0A645HYN1"/>
<dbReference type="Pfam" id="PF18935">
    <property type="entry name" value="DUF5683"/>
    <property type="match status" value="1"/>
</dbReference>
<dbReference type="InterPro" id="IPR043738">
    <property type="entry name" value="DUF5683"/>
</dbReference>
<evidence type="ECO:0000259" key="2">
    <source>
        <dbReference type="Pfam" id="PF18935"/>
    </source>
</evidence>
<proteinExistence type="predicted"/>
<keyword evidence="1" id="KW-1133">Transmembrane helix</keyword>
<evidence type="ECO:0000256" key="1">
    <source>
        <dbReference type="SAM" id="Phobius"/>
    </source>
</evidence>
<feature type="transmembrane region" description="Helical" evidence="1">
    <location>
        <begin position="108"/>
        <end position="126"/>
    </location>
</feature>
<accession>A0A645HYN1</accession>
<gene>
    <name evidence="3" type="ORF">SDC9_191571</name>
</gene>
<organism evidence="3">
    <name type="scientific">bioreactor metagenome</name>
    <dbReference type="NCBI Taxonomy" id="1076179"/>
    <lineage>
        <taxon>unclassified sequences</taxon>
        <taxon>metagenomes</taxon>
        <taxon>ecological metagenomes</taxon>
    </lineage>
</organism>
<protein>
    <recommendedName>
        <fullName evidence="2">DUF5683 domain-containing protein</fullName>
    </recommendedName>
</protein>
<comment type="caution">
    <text evidence="3">The sequence shown here is derived from an EMBL/GenBank/DDBJ whole genome shotgun (WGS) entry which is preliminary data.</text>
</comment>
<keyword evidence="1" id="KW-0472">Membrane</keyword>
<sequence length="168" mass="19805">MFKPDPKKAVFYSAIFPGLGQVYNRKYWKLPILYGGFVGLSYAITWNNSHYQEYFGGYRDILDSDPNTNRWHKLVPYQYRDNPESIDKNWFSGVLKDRKNYFRYYRDFSIILTVALYGLGIVDAYVDAQLFEFDVSPDLSMRVEPVIFKKADSNYLADSYGFRCSFSF</sequence>
<feature type="domain" description="DUF5683" evidence="2">
    <location>
        <begin position="3"/>
        <end position="168"/>
    </location>
</feature>
<dbReference type="EMBL" id="VSSQ01102801">
    <property type="protein sequence ID" value="MPN44010.1"/>
    <property type="molecule type" value="Genomic_DNA"/>
</dbReference>
<keyword evidence="1" id="KW-0812">Transmembrane</keyword>